<proteinExistence type="predicted"/>
<reference evidence="2" key="1">
    <citation type="journal article" date="2017" name="Nature">
        <title>The genome of Chenopodium quinoa.</title>
        <authorList>
            <person name="Jarvis D.E."/>
            <person name="Ho Y.S."/>
            <person name="Lightfoot D.J."/>
            <person name="Schmoeckel S.M."/>
            <person name="Li B."/>
            <person name="Borm T.J.A."/>
            <person name="Ohyanagi H."/>
            <person name="Mineta K."/>
            <person name="Michell C.T."/>
            <person name="Saber N."/>
            <person name="Kharbatia N.M."/>
            <person name="Rupper R.R."/>
            <person name="Sharp A.R."/>
            <person name="Dally N."/>
            <person name="Boughton B.A."/>
            <person name="Woo Y.H."/>
            <person name="Gao G."/>
            <person name="Schijlen E.G.W.M."/>
            <person name="Guo X."/>
            <person name="Momin A.A."/>
            <person name="Negrao S."/>
            <person name="Al-Babili S."/>
            <person name="Gehring C."/>
            <person name="Roessner U."/>
            <person name="Jung C."/>
            <person name="Murphy K."/>
            <person name="Arold S.T."/>
            <person name="Gojobori T."/>
            <person name="van der Linden C.G."/>
            <person name="van Loo E.N."/>
            <person name="Jellen E.N."/>
            <person name="Maughan P.J."/>
            <person name="Tester M."/>
        </authorList>
    </citation>
    <scope>NUCLEOTIDE SEQUENCE [LARGE SCALE GENOMIC DNA]</scope>
    <source>
        <strain evidence="2">cv. PI 614886</strain>
    </source>
</reference>
<sequence length="198" mass="23066">MAGGKRRVLGRGVPKHRKELFPSSETHDSQDSHVPEIPIPETPVDDSETQYFRSLIIHTTTPETQNTSTPNVEHVRSIAQGARQTLHPDGLWFDDNTIANVITDIFQAHFCGPWINYKEVDDANKTRWWNQFKARFIWSRDLQNIVEKEYSEKAAKRLSDMSYNVSVRTLGRPYWMGETVFANLMKKREDEKFLKRSE</sequence>
<dbReference type="AlphaFoldDB" id="A0A803MRD7"/>
<organism evidence="2 3">
    <name type="scientific">Chenopodium quinoa</name>
    <name type="common">Quinoa</name>
    <dbReference type="NCBI Taxonomy" id="63459"/>
    <lineage>
        <taxon>Eukaryota</taxon>
        <taxon>Viridiplantae</taxon>
        <taxon>Streptophyta</taxon>
        <taxon>Embryophyta</taxon>
        <taxon>Tracheophyta</taxon>
        <taxon>Spermatophyta</taxon>
        <taxon>Magnoliopsida</taxon>
        <taxon>eudicotyledons</taxon>
        <taxon>Gunneridae</taxon>
        <taxon>Pentapetalae</taxon>
        <taxon>Caryophyllales</taxon>
        <taxon>Chenopodiaceae</taxon>
        <taxon>Chenopodioideae</taxon>
        <taxon>Atripliceae</taxon>
        <taxon>Chenopodium</taxon>
    </lineage>
</organism>
<dbReference type="Proteomes" id="UP000596660">
    <property type="component" value="Unplaced"/>
</dbReference>
<feature type="compositionally biased region" description="Basic residues" evidence="1">
    <location>
        <begin position="1"/>
        <end position="18"/>
    </location>
</feature>
<feature type="compositionally biased region" description="Basic and acidic residues" evidence="1">
    <location>
        <begin position="25"/>
        <end position="34"/>
    </location>
</feature>
<accession>A0A803MRD7</accession>
<protein>
    <recommendedName>
        <fullName evidence="4">Transposase</fullName>
    </recommendedName>
</protein>
<dbReference type="EnsemblPlants" id="AUR62033838-RA">
    <property type="protein sequence ID" value="AUR62033838-RA:cds"/>
    <property type="gene ID" value="AUR62033838"/>
</dbReference>
<keyword evidence="3" id="KW-1185">Reference proteome</keyword>
<reference evidence="2" key="2">
    <citation type="submission" date="2021-03" db="UniProtKB">
        <authorList>
            <consortium name="EnsemblPlants"/>
        </authorList>
    </citation>
    <scope>IDENTIFICATION</scope>
</reference>
<evidence type="ECO:0008006" key="4">
    <source>
        <dbReference type="Google" id="ProtNLM"/>
    </source>
</evidence>
<evidence type="ECO:0000256" key="1">
    <source>
        <dbReference type="SAM" id="MobiDB-lite"/>
    </source>
</evidence>
<dbReference type="Gramene" id="AUR62033838-RA">
    <property type="protein sequence ID" value="AUR62033838-RA:cds"/>
    <property type="gene ID" value="AUR62033838"/>
</dbReference>
<feature type="region of interest" description="Disordered" evidence="1">
    <location>
        <begin position="1"/>
        <end position="43"/>
    </location>
</feature>
<evidence type="ECO:0000313" key="3">
    <source>
        <dbReference type="Proteomes" id="UP000596660"/>
    </source>
</evidence>
<evidence type="ECO:0000313" key="2">
    <source>
        <dbReference type="EnsemblPlants" id="AUR62033838-RA:cds"/>
    </source>
</evidence>
<name>A0A803MRD7_CHEQI</name>